<dbReference type="NCBIfam" id="TIGR03467">
    <property type="entry name" value="HpnE"/>
    <property type="match status" value="1"/>
</dbReference>
<gene>
    <name evidence="2" type="ORF">J2739_003448</name>
</gene>
<dbReference type="PROSITE" id="PS51257">
    <property type="entry name" value="PROKAR_LIPOPROTEIN"/>
    <property type="match status" value="1"/>
</dbReference>
<comment type="caution">
    <text evidence="2">The sequence shown here is derived from an EMBL/GenBank/DDBJ whole genome shotgun (WGS) entry which is preliminary data.</text>
</comment>
<dbReference type="InterPro" id="IPR050464">
    <property type="entry name" value="Zeta_carotene_desat/Oxidored"/>
</dbReference>
<reference evidence="2 3" key="1">
    <citation type="submission" date="2023-07" db="EMBL/GenBank/DDBJ databases">
        <title>Sorghum-associated microbial communities from plants grown in Nebraska, USA.</title>
        <authorList>
            <person name="Schachtman D."/>
        </authorList>
    </citation>
    <scope>NUCLEOTIDE SEQUENCE [LARGE SCALE GENOMIC DNA]</scope>
    <source>
        <strain evidence="2 3">DS1781</strain>
    </source>
</reference>
<evidence type="ECO:0000259" key="1">
    <source>
        <dbReference type="Pfam" id="PF01593"/>
    </source>
</evidence>
<dbReference type="InterPro" id="IPR002937">
    <property type="entry name" value="Amino_oxidase"/>
</dbReference>
<dbReference type="Pfam" id="PF01593">
    <property type="entry name" value="Amino_oxidase"/>
    <property type="match status" value="1"/>
</dbReference>
<dbReference type="RefSeq" id="WP_309903753.1">
    <property type="nucleotide sequence ID" value="NZ_JAVDRF010000007.1"/>
</dbReference>
<proteinExistence type="predicted"/>
<dbReference type="InterPro" id="IPR036188">
    <property type="entry name" value="FAD/NAD-bd_sf"/>
</dbReference>
<sequence length="426" mass="44356">MKKKNIAVIGAGWAGLACAIEATRAGHAVTVFEAARTLGGRARALPAQLPDGAPVLLDNGQHILIGAYSATLGLMRELGIDPAAVLHRMPLQLRFADGGGLAVPAGWRPPLDLLAGILRARGWSLRDKAALLRRALAWRAGGFLCDPRTSVAQLCEGLTARVRRELVEPLCISALNTPPERASAQVFLRVLHDALFTERGGADLLLPRVDLGALLPDAAARWLAQHGARVLAGTRVQAIGRDTIGWQVDGERFDRVVLACPPWEAARLTAGAGLLEAAAWSQSAQALQHEAIATVYVTGGPALAAPLLALRSSAGAPAQFVFDRGQLGGPQGLMAFVVSANGEEREALQQQVLAQARAQLGLGGLQPLLTVVEKRATFACSPGLERPAARIAAGLSACGDYVEGPYPATIEGAVRSGKAAAGLGPV</sequence>
<dbReference type="PANTHER" id="PTHR42923:SF47">
    <property type="entry name" value="BLR3003 PROTEIN"/>
    <property type="match status" value="1"/>
</dbReference>
<organism evidence="2 3">
    <name type="scientific">Variovorax soli</name>
    <dbReference type="NCBI Taxonomy" id="376815"/>
    <lineage>
        <taxon>Bacteria</taxon>
        <taxon>Pseudomonadati</taxon>
        <taxon>Pseudomonadota</taxon>
        <taxon>Betaproteobacteria</taxon>
        <taxon>Burkholderiales</taxon>
        <taxon>Comamonadaceae</taxon>
        <taxon>Variovorax</taxon>
    </lineage>
</organism>
<dbReference type="Gene3D" id="3.90.660.10">
    <property type="match status" value="1"/>
</dbReference>
<keyword evidence="3" id="KW-1185">Reference proteome</keyword>
<evidence type="ECO:0000313" key="3">
    <source>
        <dbReference type="Proteomes" id="UP001184230"/>
    </source>
</evidence>
<dbReference type="Gene3D" id="3.50.50.60">
    <property type="entry name" value="FAD/NAD(P)-binding domain"/>
    <property type="match status" value="1"/>
</dbReference>
<dbReference type="PRINTS" id="PR00419">
    <property type="entry name" value="ADXRDTASE"/>
</dbReference>
<dbReference type="PANTHER" id="PTHR42923">
    <property type="entry name" value="PROTOPORPHYRINOGEN OXIDASE"/>
    <property type="match status" value="1"/>
</dbReference>
<dbReference type="SUPFAM" id="SSF51905">
    <property type="entry name" value="FAD/NAD(P)-binding domain"/>
    <property type="match status" value="1"/>
</dbReference>
<accession>A0ABU1NH66</accession>
<feature type="domain" description="Amine oxidase" evidence="1">
    <location>
        <begin position="14"/>
        <end position="421"/>
    </location>
</feature>
<dbReference type="EMBL" id="JAVDRF010000007">
    <property type="protein sequence ID" value="MDR6537667.1"/>
    <property type="molecule type" value="Genomic_DNA"/>
</dbReference>
<protein>
    <submittedName>
        <fullName evidence="2">Squalene-associated FAD-dependent desaturase</fullName>
    </submittedName>
</protein>
<evidence type="ECO:0000313" key="2">
    <source>
        <dbReference type="EMBL" id="MDR6537667.1"/>
    </source>
</evidence>
<dbReference type="Proteomes" id="UP001184230">
    <property type="component" value="Unassembled WGS sequence"/>
</dbReference>
<dbReference type="InterPro" id="IPR017830">
    <property type="entry name" value="SQase_HpnE"/>
</dbReference>
<name>A0ABU1NH66_9BURK</name>
<dbReference type="Gene3D" id="3.40.50.720">
    <property type="entry name" value="NAD(P)-binding Rossmann-like Domain"/>
    <property type="match status" value="1"/>
</dbReference>